<evidence type="ECO:0000313" key="1">
    <source>
        <dbReference type="EMBL" id="TXB70979.1"/>
    </source>
</evidence>
<dbReference type="InterPro" id="IPR021719">
    <property type="entry name" value="Prot_inh_I78"/>
</dbReference>
<evidence type="ECO:0008006" key="3">
    <source>
        <dbReference type="Google" id="ProtNLM"/>
    </source>
</evidence>
<sequence length="117" mass="12066">MLTAWATCDIGGLKGKAMISLNKIAILAAPLALLACSVDTSDDVVIPDAEAVATPGDACGASAYQQYVGQKSPAISLPAGTVARDYRTGDPVTMDLSPTRINFEYDRSGTLVKVSCG</sequence>
<accession>A0A5C6S7Z6</accession>
<dbReference type="Pfam" id="PF11720">
    <property type="entry name" value="Inhibitor_I78"/>
    <property type="match status" value="1"/>
</dbReference>
<comment type="caution">
    <text evidence="1">The sequence shown here is derived from an EMBL/GenBank/DDBJ whole genome shotgun (WGS) entry which is preliminary data.</text>
</comment>
<evidence type="ECO:0000313" key="2">
    <source>
        <dbReference type="Proteomes" id="UP000321562"/>
    </source>
</evidence>
<organism evidence="1 2">
    <name type="scientific">Paracoccus aurantiacus</name>
    <dbReference type="NCBI Taxonomy" id="2599412"/>
    <lineage>
        <taxon>Bacteria</taxon>
        <taxon>Pseudomonadati</taxon>
        <taxon>Pseudomonadota</taxon>
        <taxon>Alphaproteobacteria</taxon>
        <taxon>Rhodobacterales</taxon>
        <taxon>Paracoccaceae</taxon>
        <taxon>Paracoccus</taxon>
    </lineage>
</organism>
<dbReference type="Proteomes" id="UP000321562">
    <property type="component" value="Unassembled WGS sequence"/>
</dbReference>
<dbReference type="OrthoDB" id="8724542at2"/>
<name>A0A5C6S7Z6_9RHOB</name>
<dbReference type="EMBL" id="VOPL01000001">
    <property type="protein sequence ID" value="TXB70979.1"/>
    <property type="molecule type" value="Genomic_DNA"/>
</dbReference>
<protein>
    <recommendedName>
        <fullName evidence="3">Peptidase inhibitor I78 family protein</fullName>
    </recommendedName>
</protein>
<keyword evidence="2" id="KW-1185">Reference proteome</keyword>
<proteinExistence type="predicted"/>
<gene>
    <name evidence="1" type="ORF">FQV27_03800</name>
</gene>
<dbReference type="Gene3D" id="3.30.10.10">
    <property type="entry name" value="Trypsin Inhibitor V, subunit A"/>
    <property type="match status" value="1"/>
</dbReference>
<reference evidence="1 2" key="1">
    <citation type="submission" date="2019-08" db="EMBL/GenBank/DDBJ databases">
        <authorList>
            <person name="Ye J."/>
        </authorList>
    </citation>
    <scope>NUCLEOTIDE SEQUENCE [LARGE SCALE GENOMIC DNA]</scope>
    <source>
        <strain evidence="1 2">TK008</strain>
    </source>
</reference>
<dbReference type="AlphaFoldDB" id="A0A5C6S7Z6"/>